<accession>A0A1F7X5A1</accession>
<dbReference type="PANTHER" id="PTHR35788">
    <property type="entry name" value="EXPORTED PROTEIN-RELATED"/>
    <property type="match status" value="1"/>
</dbReference>
<keyword evidence="1" id="KW-1133">Transmembrane helix</keyword>
<dbReference type="Proteomes" id="UP000176778">
    <property type="component" value="Unassembled WGS sequence"/>
</dbReference>
<keyword evidence="1" id="KW-0812">Transmembrane</keyword>
<sequence length="594" mass="65012">MPLLKTKFLAKIGKKLRNKKIRAVRWVVLGISLILFVLFSFYNFYFLGKIFPGIYVAGANLGGKSPTEAIATIGQEVNIPQKIVLSSSDTTFEIFLNDVGLAYDFIDSARAAYGLTRTGNILYDLWTRLSLLASPKTLGVRFTLDEQKLNNNLSEIADQVATSPVYPSAKIVGKEVVIDKGKAGTQVDIPTLRISIGRALSYPTGELVQIPVKTIDPSISDEEAEGFRKRAEIFINKSLEAIFEYQDFLYKGNDLVSFLNARGGYDGEAINTLALTISSQVDRQPQNPVFVFEGGRVKEFTASKDGVEVQKEELIGLITDNLKLLEENDQASASIEIPVNKTAPKITTGDVNNLGIKELIGRGISRFKGSIPNRIHNIVLASSRFKGVLVPPGETLSFNQLLGDVSELTGFKQAYVIKEGKTVLGDGGGVCQVSTTLFRAALGAGLPIVERVAHAYRVGYYEQDSVPGFDATVYSPSPDLKIKNDTPGHILIQPTVDTKTATLIFEIYGTNDGRIATTSKPIISSQTPPPEDLYVDDPTIPVGQTKQIDYKAWGARVSFNYSVTRAGEVIYKKTFVSNYRPWQAVYLRGTAPAQ</sequence>
<evidence type="ECO:0000259" key="2">
    <source>
        <dbReference type="Pfam" id="PF12229"/>
    </source>
</evidence>
<evidence type="ECO:0000313" key="3">
    <source>
        <dbReference type="EMBL" id="OGM10187.1"/>
    </source>
</evidence>
<organism evidence="3 4">
    <name type="scientific">Candidatus Woesebacteria bacterium RBG_13_46_13</name>
    <dbReference type="NCBI Taxonomy" id="1802479"/>
    <lineage>
        <taxon>Bacteria</taxon>
        <taxon>Candidatus Woeseibacteriota</taxon>
    </lineage>
</organism>
<dbReference type="PANTHER" id="PTHR35788:SF1">
    <property type="entry name" value="EXPORTED PROTEIN"/>
    <property type="match status" value="1"/>
</dbReference>
<dbReference type="AlphaFoldDB" id="A0A1F7X5A1"/>
<keyword evidence="1" id="KW-0472">Membrane</keyword>
<feature type="domain" description="YoaR-like putative peptidoglycan binding" evidence="2">
    <location>
        <begin position="259"/>
        <end position="323"/>
    </location>
</feature>
<reference evidence="3 4" key="1">
    <citation type="journal article" date="2016" name="Nat. Commun.">
        <title>Thousands of microbial genomes shed light on interconnected biogeochemical processes in an aquifer system.</title>
        <authorList>
            <person name="Anantharaman K."/>
            <person name="Brown C.T."/>
            <person name="Hug L.A."/>
            <person name="Sharon I."/>
            <person name="Castelle C.J."/>
            <person name="Probst A.J."/>
            <person name="Thomas B.C."/>
            <person name="Singh A."/>
            <person name="Wilkins M.J."/>
            <person name="Karaoz U."/>
            <person name="Brodie E.L."/>
            <person name="Williams K.H."/>
            <person name="Hubbard S.S."/>
            <person name="Banfield J.F."/>
        </authorList>
    </citation>
    <scope>NUCLEOTIDE SEQUENCE [LARGE SCALE GENOMIC DNA]</scope>
</reference>
<dbReference type="InterPro" id="IPR022029">
    <property type="entry name" value="YoaR-like_PG-bd"/>
</dbReference>
<feature type="domain" description="YoaR-like putative peptidoglycan binding" evidence="2">
    <location>
        <begin position="96"/>
        <end position="199"/>
    </location>
</feature>
<proteinExistence type="predicted"/>
<dbReference type="EMBL" id="MGFR01000001">
    <property type="protein sequence ID" value="OGM10187.1"/>
    <property type="molecule type" value="Genomic_DNA"/>
</dbReference>
<dbReference type="Pfam" id="PF12229">
    <property type="entry name" value="PG_binding_4"/>
    <property type="match status" value="2"/>
</dbReference>
<dbReference type="InterPro" id="IPR007391">
    <property type="entry name" value="Vancomycin_resist_VanW"/>
</dbReference>
<protein>
    <recommendedName>
        <fullName evidence="2">YoaR-like putative peptidoglycan binding domain-containing protein</fullName>
    </recommendedName>
</protein>
<dbReference type="InterPro" id="IPR052913">
    <property type="entry name" value="Glycopeptide_resist_protein"/>
</dbReference>
<feature type="transmembrane region" description="Helical" evidence="1">
    <location>
        <begin position="23"/>
        <end position="45"/>
    </location>
</feature>
<dbReference type="Pfam" id="PF04294">
    <property type="entry name" value="VanW"/>
    <property type="match status" value="1"/>
</dbReference>
<name>A0A1F7X5A1_9BACT</name>
<evidence type="ECO:0000256" key="1">
    <source>
        <dbReference type="SAM" id="Phobius"/>
    </source>
</evidence>
<comment type="caution">
    <text evidence="3">The sequence shown here is derived from an EMBL/GenBank/DDBJ whole genome shotgun (WGS) entry which is preliminary data.</text>
</comment>
<dbReference type="STRING" id="1802479.A2Y68_01980"/>
<gene>
    <name evidence="3" type="ORF">A2Y68_01980</name>
</gene>
<evidence type="ECO:0000313" key="4">
    <source>
        <dbReference type="Proteomes" id="UP000176778"/>
    </source>
</evidence>